<dbReference type="PATRIC" id="fig|1429439.4.peg.7541"/>
<comment type="caution">
    <text evidence="1">The sequence shown here is derived from an EMBL/GenBank/DDBJ whole genome shotgun (WGS) entry which is preliminary data.</text>
</comment>
<dbReference type="Proteomes" id="UP000019140">
    <property type="component" value="Unassembled WGS sequence"/>
</dbReference>
<proteinExistence type="predicted"/>
<name>W4LH73_9BACT</name>
<dbReference type="EMBL" id="AZHX01002104">
    <property type="protein sequence ID" value="ETW97070.1"/>
    <property type="molecule type" value="Genomic_DNA"/>
</dbReference>
<dbReference type="HOGENOM" id="CLU_163140_9_0_7"/>
<accession>W4LH73</accession>
<evidence type="ECO:0000313" key="1">
    <source>
        <dbReference type="EMBL" id="ETW97070.1"/>
    </source>
</evidence>
<evidence type="ECO:0000313" key="2">
    <source>
        <dbReference type="Proteomes" id="UP000019140"/>
    </source>
</evidence>
<dbReference type="AlphaFoldDB" id="W4LH73"/>
<protein>
    <submittedName>
        <fullName evidence="1">Uncharacterized protein</fullName>
    </submittedName>
</protein>
<organism evidence="1 2">
    <name type="scientific">Candidatus Entotheonella gemina</name>
    <dbReference type="NCBI Taxonomy" id="1429439"/>
    <lineage>
        <taxon>Bacteria</taxon>
        <taxon>Pseudomonadati</taxon>
        <taxon>Nitrospinota/Tectimicrobiota group</taxon>
        <taxon>Candidatus Tectimicrobiota</taxon>
        <taxon>Candidatus Entotheonellia</taxon>
        <taxon>Candidatus Entotheonellales</taxon>
        <taxon>Candidatus Entotheonellaceae</taxon>
        <taxon>Candidatus Entotheonella</taxon>
    </lineage>
</organism>
<sequence>MTQLVQSLLERLSQLPESMQDHLAQRFLKELEEAEAQPETPFHKRVAGLGKGTIVIADDFDEPLPDSFWLGEP</sequence>
<reference evidence="1 2" key="1">
    <citation type="journal article" date="2014" name="Nature">
        <title>An environmental bacterial taxon with a large and distinct metabolic repertoire.</title>
        <authorList>
            <person name="Wilson M.C."/>
            <person name="Mori T."/>
            <person name="Ruckert C."/>
            <person name="Uria A.R."/>
            <person name="Helf M.J."/>
            <person name="Takada K."/>
            <person name="Gernert C."/>
            <person name="Steffens U.A."/>
            <person name="Heycke N."/>
            <person name="Schmitt S."/>
            <person name="Rinke C."/>
            <person name="Helfrich E.J."/>
            <person name="Brachmann A.O."/>
            <person name="Gurgui C."/>
            <person name="Wakimoto T."/>
            <person name="Kracht M."/>
            <person name="Crusemann M."/>
            <person name="Hentschel U."/>
            <person name="Abe I."/>
            <person name="Matsunaga S."/>
            <person name="Kalinowski J."/>
            <person name="Takeyama H."/>
            <person name="Piel J."/>
        </authorList>
    </citation>
    <scope>NUCLEOTIDE SEQUENCE [LARGE SCALE GENOMIC DNA]</scope>
    <source>
        <strain evidence="2">TSY2</strain>
    </source>
</reference>
<gene>
    <name evidence="1" type="ORF">ETSY2_45250</name>
</gene>
<keyword evidence="2" id="KW-1185">Reference proteome</keyword>